<dbReference type="SFLD" id="SFLDS00003">
    <property type="entry name" value="Haloacid_Dehalogenase"/>
    <property type="match status" value="1"/>
</dbReference>
<dbReference type="InterPro" id="IPR023198">
    <property type="entry name" value="PGP-like_dom2"/>
</dbReference>
<keyword evidence="2" id="KW-1185">Reference proteome</keyword>
<dbReference type="Gene3D" id="3.40.50.1000">
    <property type="entry name" value="HAD superfamily/HAD-like"/>
    <property type="match status" value="1"/>
</dbReference>
<gene>
    <name evidence="1" type="ORF">SAMN06265368_1575</name>
</gene>
<dbReference type="GO" id="GO:0006281">
    <property type="term" value="P:DNA repair"/>
    <property type="evidence" value="ECO:0007669"/>
    <property type="project" value="TreeGrafter"/>
</dbReference>
<sequence length="225" mass="24812">MKEIFMTPKLFIFDCDGTIVDSQHTIVESMDHAFRVNDLTPPGNEATRSIIGLSLAPAVAKLDKTLSNEMIDKVVEDYKSFCIAKRENGEDDEALYDGAKHVIESLAKEDDILLGIATGKAYRGVVHLFNCHDWHDHFVTVQTADRAPSKPHPGMILQAMGETGAEREATVMIGDTTYDMDMAVNAGVMAIGVSWGYHSKDMLHASGAHHIVDDYTALHQLLKEL</sequence>
<dbReference type="AlphaFoldDB" id="A0A285NGD1"/>
<dbReference type="Proteomes" id="UP000219439">
    <property type="component" value="Unassembled WGS sequence"/>
</dbReference>
<dbReference type="InterPro" id="IPR036412">
    <property type="entry name" value="HAD-like_sf"/>
</dbReference>
<dbReference type="GO" id="GO:0005829">
    <property type="term" value="C:cytosol"/>
    <property type="evidence" value="ECO:0007669"/>
    <property type="project" value="TreeGrafter"/>
</dbReference>
<evidence type="ECO:0000313" key="2">
    <source>
        <dbReference type="Proteomes" id="UP000219439"/>
    </source>
</evidence>
<proteinExistence type="predicted"/>
<dbReference type="InterPro" id="IPR023214">
    <property type="entry name" value="HAD_sf"/>
</dbReference>
<dbReference type="GO" id="GO:0008967">
    <property type="term" value="F:phosphoglycolate phosphatase activity"/>
    <property type="evidence" value="ECO:0007669"/>
    <property type="project" value="TreeGrafter"/>
</dbReference>
<dbReference type="SUPFAM" id="SSF56784">
    <property type="entry name" value="HAD-like"/>
    <property type="match status" value="1"/>
</dbReference>
<dbReference type="NCBIfam" id="TIGR01549">
    <property type="entry name" value="HAD-SF-IA-v1"/>
    <property type="match status" value="1"/>
</dbReference>
<dbReference type="SFLD" id="SFLDG01129">
    <property type="entry name" value="C1.5:_HAD__Beta-PGM__Phosphata"/>
    <property type="match status" value="1"/>
</dbReference>
<organism evidence="1 2">
    <name type="scientific">Cohaesibacter gelatinilyticus</name>
    <dbReference type="NCBI Taxonomy" id="372072"/>
    <lineage>
        <taxon>Bacteria</taxon>
        <taxon>Pseudomonadati</taxon>
        <taxon>Pseudomonadota</taxon>
        <taxon>Alphaproteobacteria</taxon>
        <taxon>Hyphomicrobiales</taxon>
        <taxon>Cohaesibacteraceae</taxon>
    </lineage>
</organism>
<dbReference type="InterPro" id="IPR006439">
    <property type="entry name" value="HAD-SF_hydro_IA"/>
</dbReference>
<name>A0A285NGD1_9HYPH</name>
<reference evidence="1 2" key="1">
    <citation type="submission" date="2017-09" db="EMBL/GenBank/DDBJ databases">
        <authorList>
            <person name="Ehlers B."/>
            <person name="Leendertz F.H."/>
        </authorList>
    </citation>
    <scope>NUCLEOTIDE SEQUENCE [LARGE SCALE GENOMIC DNA]</scope>
    <source>
        <strain evidence="1 2">DSM 18289</strain>
    </source>
</reference>
<dbReference type="InterPro" id="IPR041492">
    <property type="entry name" value="HAD_2"/>
</dbReference>
<protein>
    <submittedName>
        <fullName evidence="1">Phosphoglycolate phosphatase</fullName>
    </submittedName>
</protein>
<dbReference type="EMBL" id="OBEL01000001">
    <property type="protein sequence ID" value="SNZ08328.1"/>
    <property type="molecule type" value="Genomic_DNA"/>
</dbReference>
<dbReference type="PANTHER" id="PTHR43434:SF24">
    <property type="entry name" value="HYDROLASE-RELATED"/>
    <property type="match status" value="1"/>
</dbReference>
<accession>A0A285NGD1</accession>
<dbReference type="PANTHER" id="PTHR43434">
    <property type="entry name" value="PHOSPHOGLYCOLATE PHOSPHATASE"/>
    <property type="match status" value="1"/>
</dbReference>
<dbReference type="InterPro" id="IPR050155">
    <property type="entry name" value="HAD-like_hydrolase_sf"/>
</dbReference>
<dbReference type="Gene3D" id="1.10.150.240">
    <property type="entry name" value="Putative phosphatase, domain 2"/>
    <property type="match status" value="1"/>
</dbReference>
<dbReference type="Pfam" id="PF13419">
    <property type="entry name" value="HAD_2"/>
    <property type="match status" value="1"/>
</dbReference>
<evidence type="ECO:0000313" key="1">
    <source>
        <dbReference type="EMBL" id="SNZ08328.1"/>
    </source>
</evidence>